<name>A0ABZ1NL02_STRVL</name>
<keyword evidence="2" id="KW-1185">Reference proteome</keyword>
<dbReference type="RefSeq" id="WP_328336561.1">
    <property type="nucleotide sequence ID" value="NZ_CP107906.1"/>
</dbReference>
<reference evidence="1 2" key="1">
    <citation type="submission" date="2022-10" db="EMBL/GenBank/DDBJ databases">
        <title>The complete genomes of actinobacterial strains from the NBC collection.</title>
        <authorList>
            <person name="Joergensen T.S."/>
            <person name="Alvarez Arevalo M."/>
            <person name="Sterndorff E.B."/>
            <person name="Faurdal D."/>
            <person name="Vuksanovic O."/>
            <person name="Mourched A.-S."/>
            <person name="Charusanti P."/>
            <person name="Shaw S."/>
            <person name="Blin K."/>
            <person name="Weber T."/>
        </authorList>
    </citation>
    <scope>NUCLEOTIDE SEQUENCE [LARGE SCALE GENOMIC DNA]</scope>
    <source>
        <strain evidence="1 2">NBC_00456</strain>
    </source>
</reference>
<proteinExistence type="predicted"/>
<organism evidence="1 2">
    <name type="scientific">Streptomyces violaceus</name>
    <name type="common">Streptomyces venezuelae</name>
    <dbReference type="NCBI Taxonomy" id="1936"/>
    <lineage>
        <taxon>Bacteria</taxon>
        <taxon>Bacillati</taxon>
        <taxon>Actinomycetota</taxon>
        <taxon>Actinomycetes</taxon>
        <taxon>Kitasatosporales</taxon>
        <taxon>Streptomycetaceae</taxon>
        <taxon>Streptomyces</taxon>
    </lineage>
</organism>
<dbReference type="EMBL" id="CP107906">
    <property type="protein sequence ID" value="WUG92132.1"/>
    <property type="molecule type" value="Genomic_DNA"/>
</dbReference>
<protein>
    <submittedName>
        <fullName evidence="1">Uncharacterized protein</fullName>
    </submittedName>
</protein>
<dbReference type="Proteomes" id="UP001341259">
    <property type="component" value="Chromosome"/>
</dbReference>
<evidence type="ECO:0000313" key="1">
    <source>
        <dbReference type="EMBL" id="WUG92132.1"/>
    </source>
</evidence>
<evidence type="ECO:0000313" key="2">
    <source>
        <dbReference type="Proteomes" id="UP001341259"/>
    </source>
</evidence>
<gene>
    <name evidence="1" type="ORF">OHB29_03335</name>
</gene>
<sequence>MTATPYPEVSSIEQLKVAPSRDYVCCMGCTDGPQLDGMTDPVEWARRHRALKPWHDRFRIEQYTNFSVAPAQPDVICGATRKISIKLFDEASEGVEIERSDVTVTCNEAPHPGDEHSGPLIVNGERLGVHIWTAKAHEPAR</sequence>
<accession>A0ABZ1NL02</accession>